<sequence>MKAEKKESSDTIYIRFINGFNTLSFNMAVATAYAG</sequence>
<protein>
    <submittedName>
        <fullName evidence="2">Uncharacterized protein</fullName>
    </submittedName>
</protein>
<keyword evidence="1" id="KW-0812">Transmembrane</keyword>
<keyword evidence="1" id="KW-0472">Membrane</keyword>
<keyword evidence="1" id="KW-1133">Transmembrane helix</keyword>
<feature type="transmembrane region" description="Helical" evidence="1">
    <location>
        <begin position="12"/>
        <end position="34"/>
    </location>
</feature>
<dbReference type="EMBL" id="UGTF01000002">
    <property type="protein sequence ID" value="SUB88624.1"/>
    <property type="molecule type" value="Genomic_DNA"/>
</dbReference>
<proteinExistence type="predicted"/>
<evidence type="ECO:0000256" key="1">
    <source>
        <dbReference type="SAM" id="Phobius"/>
    </source>
</evidence>
<name>A0A379E8J3_9PORP</name>
<organism evidence="2 3">
    <name type="scientific">Porphyromonas macacae</name>
    <dbReference type="NCBI Taxonomy" id="28115"/>
    <lineage>
        <taxon>Bacteria</taxon>
        <taxon>Pseudomonadati</taxon>
        <taxon>Bacteroidota</taxon>
        <taxon>Bacteroidia</taxon>
        <taxon>Bacteroidales</taxon>
        <taxon>Porphyromonadaceae</taxon>
        <taxon>Porphyromonas</taxon>
    </lineage>
</organism>
<gene>
    <name evidence="2" type="ORF">NCTC11632_00695</name>
</gene>
<dbReference type="Proteomes" id="UP000254156">
    <property type="component" value="Unassembled WGS sequence"/>
</dbReference>
<accession>A0A379E8J3</accession>
<evidence type="ECO:0000313" key="3">
    <source>
        <dbReference type="Proteomes" id="UP000254156"/>
    </source>
</evidence>
<evidence type="ECO:0000313" key="2">
    <source>
        <dbReference type="EMBL" id="SUB88624.1"/>
    </source>
</evidence>
<dbReference type="AlphaFoldDB" id="A0A379E8J3"/>
<reference evidence="2 3" key="1">
    <citation type="submission" date="2018-06" db="EMBL/GenBank/DDBJ databases">
        <authorList>
            <consortium name="Pathogen Informatics"/>
            <person name="Doyle S."/>
        </authorList>
    </citation>
    <scope>NUCLEOTIDE SEQUENCE [LARGE SCALE GENOMIC DNA]</scope>
    <source>
        <strain evidence="2 3">NCTC11632</strain>
    </source>
</reference>